<dbReference type="EMBL" id="FN657165">
    <property type="protein sequence ID" value="CBY42442.1"/>
    <property type="molecule type" value="Genomic_DNA"/>
</dbReference>
<organism evidence="2">
    <name type="scientific">Oikopleura dioica</name>
    <name type="common">Tunicate</name>
    <dbReference type="NCBI Taxonomy" id="34765"/>
    <lineage>
        <taxon>Eukaryota</taxon>
        <taxon>Metazoa</taxon>
        <taxon>Chordata</taxon>
        <taxon>Tunicata</taxon>
        <taxon>Appendicularia</taxon>
        <taxon>Copelata</taxon>
        <taxon>Oikopleuridae</taxon>
        <taxon>Oikopleura</taxon>
    </lineage>
</organism>
<evidence type="ECO:0000313" key="2">
    <source>
        <dbReference type="EMBL" id="CBY42442.1"/>
    </source>
</evidence>
<sequence length="167" mass="19283">MVSGKSKFLAGRQANFNHFSKKLARVKFLLQEAVNINACQGRGFELIYHNPNNYHSKQKRINKFYYYGKEFPAELKKSESKQFAKSKSILQNLVKIPGYTDRKIVVKQFLPEGTESLQRSIRGVFAFKFVGADYIETETGKNDDVSEEDFKPKTPHKKLEPRDLNCP</sequence>
<gene>
    <name evidence="2" type="ORF">GSOID_T00026132001</name>
</gene>
<accession>E4Z414</accession>
<dbReference type="Proteomes" id="UP000011014">
    <property type="component" value="Unassembled WGS sequence"/>
</dbReference>
<protein>
    <submittedName>
        <fullName evidence="2">Uncharacterized protein</fullName>
    </submittedName>
</protein>
<proteinExistence type="predicted"/>
<reference evidence="2" key="1">
    <citation type="journal article" date="2010" name="Science">
        <title>Plasticity of animal genome architecture unmasked by rapid evolution of a pelagic tunicate.</title>
        <authorList>
            <person name="Denoeud F."/>
            <person name="Henriet S."/>
            <person name="Mungpakdee S."/>
            <person name="Aury J.M."/>
            <person name="Da Silva C."/>
            <person name="Brinkmann H."/>
            <person name="Mikhaleva J."/>
            <person name="Olsen L.C."/>
            <person name="Jubin C."/>
            <person name="Canestro C."/>
            <person name="Bouquet J.M."/>
            <person name="Danks G."/>
            <person name="Poulain J."/>
            <person name="Campsteijn C."/>
            <person name="Adamski M."/>
            <person name="Cross I."/>
            <person name="Yadetie F."/>
            <person name="Muffato M."/>
            <person name="Louis A."/>
            <person name="Butcher S."/>
            <person name="Tsagkogeorga G."/>
            <person name="Konrad A."/>
            <person name="Singh S."/>
            <person name="Jensen M.F."/>
            <person name="Cong E.H."/>
            <person name="Eikeseth-Otteraa H."/>
            <person name="Noel B."/>
            <person name="Anthouard V."/>
            <person name="Porcel B.M."/>
            <person name="Kachouri-Lafond R."/>
            <person name="Nishino A."/>
            <person name="Ugolini M."/>
            <person name="Chourrout P."/>
            <person name="Nishida H."/>
            <person name="Aasland R."/>
            <person name="Huzurbazar S."/>
            <person name="Westhof E."/>
            <person name="Delsuc F."/>
            <person name="Lehrach H."/>
            <person name="Reinhardt R."/>
            <person name="Weissenbach J."/>
            <person name="Roy S.W."/>
            <person name="Artiguenave F."/>
            <person name="Postlethwait J.H."/>
            <person name="Manak J.R."/>
            <person name="Thompson E.M."/>
            <person name="Jaillon O."/>
            <person name="Du Pasquier L."/>
            <person name="Boudinot P."/>
            <person name="Liberles D.A."/>
            <person name="Volff J.N."/>
            <person name="Philippe H."/>
            <person name="Lenhard B."/>
            <person name="Roest Crollius H."/>
            <person name="Wincker P."/>
            <person name="Chourrout D."/>
        </authorList>
    </citation>
    <scope>NUCLEOTIDE SEQUENCE [LARGE SCALE GENOMIC DNA]</scope>
</reference>
<dbReference type="AlphaFoldDB" id="E4Z414"/>
<feature type="region of interest" description="Disordered" evidence="1">
    <location>
        <begin position="140"/>
        <end position="167"/>
    </location>
</feature>
<evidence type="ECO:0000256" key="1">
    <source>
        <dbReference type="SAM" id="MobiDB-lite"/>
    </source>
</evidence>
<name>E4Z414_OIKDI</name>